<feature type="region of interest" description="Disordered" evidence="1">
    <location>
        <begin position="27"/>
        <end position="56"/>
    </location>
</feature>
<evidence type="ECO:0000256" key="1">
    <source>
        <dbReference type="SAM" id="MobiDB-lite"/>
    </source>
</evidence>
<name>A0ABU3ESL8_9ENTE</name>
<dbReference type="EMBL" id="JARPYR010000036">
    <property type="protein sequence ID" value="MDT2597855.1"/>
    <property type="molecule type" value="Genomic_DNA"/>
</dbReference>
<evidence type="ECO:0000313" key="3">
    <source>
        <dbReference type="Proteomes" id="UP001256547"/>
    </source>
</evidence>
<accession>A0ABU3ESL8</accession>
<proteinExistence type="predicted"/>
<protein>
    <submittedName>
        <fullName evidence="2">Uncharacterized protein</fullName>
    </submittedName>
</protein>
<keyword evidence="3" id="KW-1185">Reference proteome</keyword>
<gene>
    <name evidence="2" type="ORF">P7D39_12685</name>
</gene>
<reference evidence="2 3" key="1">
    <citation type="submission" date="2023-03" db="EMBL/GenBank/DDBJ databases">
        <authorList>
            <person name="Shen W."/>
            <person name="Cai J."/>
        </authorList>
    </citation>
    <scope>NUCLEOTIDE SEQUENCE [LARGE SCALE GENOMIC DNA]</scope>
    <source>
        <strain evidence="2 3">P72-2</strain>
    </source>
</reference>
<evidence type="ECO:0000313" key="2">
    <source>
        <dbReference type="EMBL" id="MDT2597855.1"/>
    </source>
</evidence>
<feature type="compositionally biased region" description="Basic and acidic residues" evidence="1">
    <location>
        <begin position="30"/>
        <end position="56"/>
    </location>
</feature>
<sequence length="56" mass="6596">MENSNRNSENDFVNFFKGLDESYQQYLINEMKKKPPDHQPELKADMAESEGGPKYR</sequence>
<comment type="caution">
    <text evidence="2">The sequence shown here is derived from an EMBL/GenBank/DDBJ whole genome shotgun (WGS) entry which is preliminary data.</text>
</comment>
<dbReference type="Proteomes" id="UP001256547">
    <property type="component" value="Unassembled WGS sequence"/>
</dbReference>
<dbReference type="RefSeq" id="WP_311859252.1">
    <property type="nucleotide sequence ID" value="NZ_JARPYR010000036.1"/>
</dbReference>
<organism evidence="2 3">
    <name type="scientific">Enterococcus dongliensis</name>
    <dbReference type="NCBI Taxonomy" id="2559925"/>
    <lineage>
        <taxon>Bacteria</taxon>
        <taxon>Bacillati</taxon>
        <taxon>Bacillota</taxon>
        <taxon>Bacilli</taxon>
        <taxon>Lactobacillales</taxon>
        <taxon>Enterococcaceae</taxon>
        <taxon>Enterococcus</taxon>
    </lineage>
</organism>